<evidence type="ECO:0000256" key="1">
    <source>
        <dbReference type="SAM" id="MobiDB-lite"/>
    </source>
</evidence>
<dbReference type="EMBL" id="CAJOBB010002172">
    <property type="protein sequence ID" value="CAF3944878.1"/>
    <property type="molecule type" value="Genomic_DNA"/>
</dbReference>
<comment type="caution">
    <text evidence="2">The sequence shown here is derived from an EMBL/GenBank/DDBJ whole genome shotgun (WGS) entry which is preliminary data.</text>
</comment>
<evidence type="ECO:0000313" key="3">
    <source>
        <dbReference type="Proteomes" id="UP000663868"/>
    </source>
</evidence>
<dbReference type="AlphaFoldDB" id="A0A819KAV0"/>
<accession>A0A819KAV0</accession>
<reference evidence="2" key="1">
    <citation type="submission" date="2021-02" db="EMBL/GenBank/DDBJ databases">
        <authorList>
            <person name="Nowell W R."/>
        </authorList>
    </citation>
    <scope>NUCLEOTIDE SEQUENCE</scope>
</reference>
<organism evidence="2 3">
    <name type="scientific">Adineta steineri</name>
    <dbReference type="NCBI Taxonomy" id="433720"/>
    <lineage>
        <taxon>Eukaryota</taxon>
        <taxon>Metazoa</taxon>
        <taxon>Spiralia</taxon>
        <taxon>Gnathifera</taxon>
        <taxon>Rotifera</taxon>
        <taxon>Eurotatoria</taxon>
        <taxon>Bdelloidea</taxon>
        <taxon>Adinetida</taxon>
        <taxon>Adinetidae</taxon>
        <taxon>Adineta</taxon>
    </lineage>
</organism>
<sequence>MGPHVHTKSSDAIPKTEPGQKQQTETGQVKIQVEGKKPVVEDDSTSSVKDETENNEASSSMRSLRSKFQSLATTDKPKSVCATTTDTEVLSIQYARIKKQTEGRINKHYQGEEEVDINGLLASLQKPSATPNSGKLLGTLYGRHLPQPRFLTVQDFDDGSLVHKGLTNEPVVYAVTICIPRRIYNCIKKDPKLRKRKVVRTAWIDYMKFAHLRGKIGQLGSIFCYLRQKARESTTGHFPNWVKVWPILSGKGMEDLDKRIQMETLCSFLLGRAGNNGYNFVGRVGNRIAQEMRAIAKRLNECMDKLIVGKNGLPITLRKIARLETIEGRIKVKPREDGLDRDAYQQGAATKYGNDSPEAIAEINAFVNRRKLAKKTGYIASKTFQYRWEATCPECHRLYCVTKINKNKPNFLAPPRCNNRDEHVSKTQLYLTANNGVLKKYVKQ</sequence>
<feature type="compositionally biased region" description="Polar residues" evidence="1">
    <location>
        <begin position="55"/>
        <end position="64"/>
    </location>
</feature>
<name>A0A819KAV0_9BILA</name>
<gene>
    <name evidence="2" type="ORF">KXQ929_LOCUS25259</name>
</gene>
<feature type="region of interest" description="Disordered" evidence="1">
    <location>
        <begin position="1"/>
        <end position="64"/>
    </location>
</feature>
<evidence type="ECO:0000313" key="2">
    <source>
        <dbReference type="EMBL" id="CAF3944878.1"/>
    </source>
</evidence>
<proteinExistence type="predicted"/>
<feature type="compositionally biased region" description="Polar residues" evidence="1">
    <location>
        <begin position="19"/>
        <end position="29"/>
    </location>
</feature>
<dbReference type="Proteomes" id="UP000663868">
    <property type="component" value="Unassembled WGS sequence"/>
</dbReference>
<protein>
    <submittedName>
        <fullName evidence="2">Uncharacterized protein</fullName>
    </submittedName>
</protein>